<dbReference type="HAMAP" id="MF_03039">
    <property type="entry name" value="NUBP2"/>
    <property type="match status" value="1"/>
</dbReference>
<evidence type="ECO:0000256" key="4">
    <source>
        <dbReference type="ARBA" id="ARBA00022723"/>
    </source>
</evidence>
<sequence length="261" mass="28944">MSDNLSNVKNIILILSGKGGVGKSSVTTQLSLSLALQGAKVGVLDIDLTGPSIPRIFHVENSKIIQSSNGWLPVSTINNIKLISIGFLIKNRGDSIIWRGAKKSSMIKQFINDVNWGGLDYLLIDTPPGTSDEHISIIEELSQYTEKILGGIIVTTPQQVSIEDVKKEINFCKLVKLPILGLVENMNGYICPHCKECTNIFSSKGGENLCYELNLKYLGRLPIDPKFNELVEKDKLLNYKDSEIYLDYFGEIIENLQLNSI</sequence>
<dbReference type="InterPro" id="IPR028600">
    <property type="entry name" value="NUBP2/Cfd1_eukaryotes"/>
</dbReference>
<dbReference type="InterPro" id="IPR019591">
    <property type="entry name" value="Mrp/NBP35_ATP-bd"/>
</dbReference>
<dbReference type="GO" id="GO:0046872">
    <property type="term" value="F:metal ion binding"/>
    <property type="evidence" value="ECO:0007669"/>
    <property type="project" value="UniProtKB-KW"/>
</dbReference>
<comment type="similarity">
    <text evidence="9">Belongs to the Mrp/NBP35 ATP-binding proteins family. NUBP2/CFD1 subfamily.</text>
</comment>
<comment type="subcellular location">
    <subcellularLocation>
        <location evidence="1 9">Cytoplasm</location>
    </subcellularLocation>
</comment>
<dbReference type="Gene3D" id="3.40.50.300">
    <property type="entry name" value="P-loop containing nucleotide triphosphate hydrolases"/>
    <property type="match status" value="1"/>
</dbReference>
<protein>
    <recommendedName>
        <fullName evidence="12">Cytosolic Fe-S cluster assembly factor CFD1</fullName>
    </recommendedName>
</protein>
<dbReference type="GO" id="GO:0140663">
    <property type="term" value="F:ATP-dependent FeS chaperone activity"/>
    <property type="evidence" value="ECO:0007669"/>
    <property type="project" value="InterPro"/>
</dbReference>
<dbReference type="GO" id="GO:0016226">
    <property type="term" value="P:iron-sulfur cluster assembly"/>
    <property type="evidence" value="ECO:0007669"/>
    <property type="project" value="UniProtKB-UniRule"/>
</dbReference>
<evidence type="ECO:0000256" key="5">
    <source>
        <dbReference type="ARBA" id="ARBA00022741"/>
    </source>
</evidence>
<organism evidence="10 11">
    <name type="scientific">Wickerhamomyces mucosus</name>
    <dbReference type="NCBI Taxonomy" id="1378264"/>
    <lineage>
        <taxon>Eukaryota</taxon>
        <taxon>Fungi</taxon>
        <taxon>Dikarya</taxon>
        <taxon>Ascomycota</taxon>
        <taxon>Saccharomycotina</taxon>
        <taxon>Saccharomycetes</taxon>
        <taxon>Phaffomycetales</taxon>
        <taxon>Wickerhamomycetaceae</taxon>
        <taxon>Wickerhamomyces</taxon>
    </lineage>
</organism>
<evidence type="ECO:0000313" key="11">
    <source>
        <dbReference type="Proteomes" id="UP000769528"/>
    </source>
</evidence>
<evidence type="ECO:0000256" key="2">
    <source>
        <dbReference type="ARBA" id="ARBA00022485"/>
    </source>
</evidence>
<keyword evidence="7 9" id="KW-0408">Iron</keyword>
<accession>A0A9P8P256</accession>
<comment type="caution">
    <text evidence="10">The sequence shown here is derived from an EMBL/GenBank/DDBJ whole genome shotgun (WGS) entry which is preliminary data.</text>
</comment>
<keyword evidence="11" id="KW-1185">Reference proteome</keyword>
<dbReference type="EMBL" id="JAEUBF010001547">
    <property type="protein sequence ID" value="KAH3663417.1"/>
    <property type="molecule type" value="Genomic_DNA"/>
</dbReference>
<evidence type="ECO:0000256" key="7">
    <source>
        <dbReference type="ARBA" id="ARBA00023004"/>
    </source>
</evidence>
<evidence type="ECO:0008006" key="12">
    <source>
        <dbReference type="Google" id="ProtNLM"/>
    </source>
</evidence>
<dbReference type="InterPro" id="IPR000808">
    <property type="entry name" value="Mrp-like_CS"/>
</dbReference>
<dbReference type="PANTHER" id="PTHR23264:SF19">
    <property type="entry name" value="CYTOSOLIC FE-S CLUSTER ASSEMBLY FACTOR NUBP2"/>
    <property type="match status" value="1"/>
</dbReference>
<dbReference type="PANTHER" id="PTHR23264">
    <property type="entry name" value="NUCLEOTIDE-BINDING PROTEIN NBP35 YEAST -RELATED"/>
    <property type="match status" value="1"/>
</dbReference>
<dbReference type="HAMAP" id="MF_02040">
    <property type="entry name" value="Mrp_NBP35"/>
    <property type="match status" value="1"/>
</dbReference>
<proteinExistence type="inferred from homology"/>
<reference evidence="10" key="2">
    <citation type="submission" date="2021-01" db="EMBL/GenBank/DDBJ databases">
        <authorList>
            <person name="Schikora-Tamarit M.A."/>
        </authorList>
    </citation>
    <scope>NUCLEOTIDE SEQUENCE</scope>
    <source>
        <strain evidence="10">CBS6341</strain>
    </source>
</reference>
<dbReference type="GO" id="GO:0051539">
    <property type="term" value="F:4 iron, 4 sulfur cluster binding"/>
    <property type="evidence" value="ECO:0007669"/>
    <property type="project" value="UniProtKB-UniRule"/>
</dbReference>
<reference evidence="10" key="1">
    <citation type="journal article" date="2021" name="Open Biol.">
        <title>Shared evolutionary footprints suggest mitochondrial oxidative damage underlies multiple complex I losses in fungi.</title>
        <authorList>
            <person name="Schikora-Tamarit M.A."/>
            <person name="Marcet-Houben M."/>
            <person name="Nosek J."/>
            <person name="Gabaldon T."/>
        </authorList>
    </citation>
    <scope>NUCLEOTIDE SEQUENCE</scope>
    <source>
        <strain evidence="10">CBS6341</strain>
    </source>
</reference>
<dbReference type="FunFam" id="3.40.50.300:FF:001119">
    <property type="entry name" value="Iron-sulfur cluster carrier protein"/>
    <property type="match status" value="1"/>
</dbReference>
<dbReference type="GO" id="GO:0005829">
    <property type="term" value="C:cytosol"/>
    <property type="evidence" value="ECO:0007669"/>
    <property type="project" value="TreeGrafter"/>
</dbReference>
<keyword evidence="4 9" id="KW-0479">Metal-binding</keyword>
<dbReference type="Proteomes" id="UP000769528">
    <property type="component" value="Unassembled WGS sequence"/>
</dbReference>
<evidence type="ECO:0000256" key="1">
    <source>
        <dbReference type="ARBA" id="ARBA00004496"/>
    </source>
</evidence>
<name>A0A9P8P256_9ASCO</name>
<dbReference type="PROSITE" id="PS01215">
    <property type="entry name" value="MRP"/>
    <property type="match status" value="1"/>
</dbReference>
<evidence type="ECO:0000256" key="9">
    <source>
        <dbReference type="HAMAP-Rule" id="MF_03039"/>
    </source>
</evidence>
<dbReference type="AlphaFoldDB" id="A0A9P8P256"/>
<feature type="binding site" evidence="9">
    <location>
        <position position="194"/>
    </location>
    <ligand>
        <name>[4Fe-4S] cluster</name>
        <dbReference type="ChEBI" id="CHEBI:49883"/>
        <note>ligand shared between dimeric partners</note>
    </ligand>
</feature>
<dbReference type="Pfam" id="PF10609">
    <property type="entry name" value="ParA"/>
    <property type="match status" value="1"/>
</dbReference>
<dbReference type="InterPro" id="IPR033756">
    <property type="entry name" value="YlxH/NBP35"/>
</dbReference>
<keyword evidence="3 9" id="KW-0963">Cytoplasm</keyword>
<dbReference type="OrthoDB" id="3900342at2759"/>
<evidence type="ECO:0000256" key="3">
    <source>
        <dbReference type="ARBA" id="ARBA00022490"/>
    </source>
</evidence>
<dbReference type="GO" id="GO:0005524">
    <property type="term" value="F:ATP binding"/>
    <property type="evidence" value="ECO:0007669"/>
    <property type="project" value="UniProtKB-KW"/>
</dbReference>
<dbReference type="CDD" id="cd02037">
    <property type="entry name" value="Mrp_NBP35"/>
    <property type="match status" value="1"/>
</dbReference>
<dbReference type="InterPro" id="IPR027417">
    <property type="entry name" value="P-loop_NTPase"/>
</dbReference>
<comment type="function">
    <text evidence="9">Component of the cytosolic iron-sulfur (Fe/S) protein assembly (CIA) machinery. Required for maturation of extramitochondrial Fe-S proteins. The NBP35-CFD1 heterotetramer forms a Fe-S scaffold complex, mediating the de novo assembly of an Fe-S cluster and its transfer to target apoproteins. Required for biogenesis and export of both ribosomal subunits, which may reflect a role in assembly of the Fe/S clusters in RLI1, a protein which performs rRNA processing and ribosome export.</text>
</comment>
<feature type="binding site" evidence="9">
    <location>
        <begin position="17"/>
        <end position="24"/>
    </location>
    <ligand>
        <name>ATP</name>
        <dbReference type="ChEBI" id="CHEBI:30616"/>
    </ligand>
</feature>
<keyword evidence="5 9" id="KW-0547">Nucleotide-binding</keyword>
<keyword evidence="2 9" id="KW-0004">4Fe-4S</keyword>
<evidence type="ECO:0000256" key="6">
    <source>
        <dbReference type="ARBA" id="ARBA00022840"/>
    </source>
</evidence>
<evidence type="ECO:0000256" key="8">
    <source>
        <dbReference type="ARBA" id="ARBA00023014"/>
    </source>
</evidence>
<gene>
    <name evidence="10" type="ORF">WICMUC_005943</name>
</gene>
<dbReference type="SUPFAM" id="SSF52540">
    <property type="entry name" value="P-loop containing nucleoside triphosphate hydrolases"/>
    <property type="match status" value="1"/>
</dbReference>
<evidence type="ECO:0000313" key="10">
    <source>
        <dbReference type="EMBL" id="KAH3663417.1"/>
    </source>
</evidence>
<feature type="binding site" evidence="9">
    <location>
        <position position="191"/>
    </location>
    <ligand>
        <name>[4Fe-4S] cluster</name>
        <dbReference type="ChEBI" id="CHEBI:49883"/>
        <note>ligand shared between dimeric partners</note>
    </ligand>
</feature>
<keyword evidence="8 9" id="KW-0411">Iron-sulfur</keyword>
<keyword evidence="6 9" id="KW-0067">ATP-binding</keyword>